<dbReference type="Pfam" id="PF01464">
    <property type="entry name" value="SLT"/>
    <property type="match status" value="1"/>
</dbReference>
<evidence type="ECO:0000313" key="8">
    <source>
        <dbReference type="Proteomes" id="UP000266895"/>
    </source>
</evidence>
<feature type="transmembrane region" description="Helical" evidence="5">
    <location>
        <begin position="218"/>
        <end position="251"/>
    </location>
</feature>
<dbReference type="KEGG" id="ahw:NCTC11636_01590"/>
<dbReference type="GO" id="GO:0008234">
    <property type="term" value="F:cysteine-type peptidase activity"/>
    <property type="evidence" value="ECO:0007669"/>
    <property type="project" value="UniProtKB-KW"/>
</dbReference>
<feature type="domain" description="NlpC/P60" evidence="6">
    <location>
        <begin position="422"/>
        <end position="535"/>
    </location>
</feature>
<protein>
    <submittedName>
        <fullName evidence="7">Peptidoglycan endopeptidase RipB</fullName>
        <ecNumber evidence="7">3.4.-.-</ecNumber>
    </submittedName>
</protein>
<accession>A0A448HHF7</accession>
<evidence type="ECO:0000259" key="6">
    <source>
        <dbReference type="PROSITE" id="PS51935"/>
    </source>
</evidence>
<keyword evidence="8" id="KW-1185">Reference proteome</keyword>
<organism evidence="7 8">
    <name type="scientific">Actinomyces howellii</name>
    <dbReference type="NCBI Taxonomy" id="52771"/>
    <lineage>
        <taxon>Bacteria</taxon>
        <taxon>Bacillati</taxon>
        <taxon>Actinomycetota</taxon>
        <taxon>Actinomycetes</taxon>
        <taxon>Actinomycetales</taxon>
        <taxon>Actinomycetaceae</taxon>
        <taxon>Actinomyces</taxon>
    </lineage>
</organism>
<dbReference type="InterPro" id="IPR023346">
    <property type="entry name" value="Lysozyme-like_dom_sf"/>
</dbReference>
<dbReference type="Proteomes" id="UP000266895">
    <property type="component" value="Chromosome"/>
</dbReference>
<dbReference type="PROSITE" id="PS51935">
    <property type="entry name" value="NLPC_P60"/>
    <property type="match status" value="1"/>
</dbReference>
<keyword evidence="5" id="KW-0472">Membrane</keyword>
<dbReference type="OrthoDB" id="9815778at2"/>
<keyword evidence="2" id="KW-0645">Protease</keyword>
<dbReference type="CDD" id="cd13399">
    <property type="entry name" value="Slt35-like"/>
    <property type="match status" value="1"/>
</dbReference>
<proteinExistence type="inferred from homology"/>
<dbReference type="Gene3D" id="1.10.530.10">
    <property type="match status" value="1"/>
</dbReference>
<reference evidence="7 8" key="1">
    <citation type="submission" date="2018-12" db="EMBL/GenBank/DDBJ databases">
        <authorList>
            <consortium name="Pathogen Informatics"/>
        </authorList>
    </citation>
    <scope>NUCLEOTIDE SEQUENCE [LARGE SCALE GENOMIC DNA]</scope>
    <source>
        <strain evidence="7 8">NCTC11636</strain>
    </source>
</reference>
<dbReference type="PANTHER" id="PTHR47359:SF3">
    <property type="entry name" value="NLP_P60 DOMAIN-CONTAINING PROTEIN-RELATED"/>
    <property type="match status" value="1"/>
</dbReference>
<dbReference type="PANTHER" id="PTHR47359">
    <property type="entry name" value="PEPTIDOGLYCAN DL-ENDOPEPTIDASE CWLO"/>
    <property type="match status" value="1"/>
</dbReference>
<dbReference type="InterPro" id="IPR008258">
    <property type="entry name" value="Transglycosylase_SLT_dom_1"/>
</dbReference>
<dbReference type="Gene3D" id="3.90.1720.10">
    <property type="entry name" value="endopeptidase domain like (from Nostoc punctiforme)"/>
    <property type="match status" value="1"/>
</dbReference>
<gene>
    <name evidence="7" type="primary">ripB</name>
    <name evidence="7" type="ORF">NCTC11636_01590</name>
</gene>
<dbReference type="SUPFAM" id="SSF54001">
    <property type="entry name" value="Cysteine proteinases"/>
    <property type="match status" value="1"/>
</dbReference>
<comment type="similarity">
    <text evidence="1">Belongs to the peptidase C40 family.</text>
</comment>
<keyword evidence="5" id="KW-0812">Transmembrane</keyword>
<evidence type="ECO:0000256" key="5">
    <source>
        <dbReference type="SAM" id="Phobius"/>
    </source>
</evidence>
<evidence type="ECO:0000256" key="2">
    <source>
        <dbReference type="ARBA" id="ARBA00022670"/>
    </source>
</evidence>
<dbReference type="AlphaFoldDB" id="A0A448HHF7"/>
<name>A0A448HHF7_9ACTO</name>
<evidence type="ECO:0000256" key="4">
    <source>
        <dbReference type="ARBA" id="ARBA00022807"/>
    </source>
</evidence>
<keyword evidence="5" id="KW-1133">Transmembrane helix</keyword>
<dbReference type="EC" id="3.4.-.-" evidence="7"/>
<dbReference type="GO" id="GO:0006508">
    <property type="term" value="P:proteolysis"/>
    <property type="evidence" value="ECO:0007669"/>
    <property type="project" value="UniProtKB-KW"/>
</dbReference>
<dbReference type="InterPro" id="IPR051794">
    <property type="entry name" value="PG_Endopeptidase_C40"/>
</dbReference>
<dbReference type="SUPFAM" id="SSF53955">
    <property type="entry name" value="Lysozyme-like"/>
    <property type="match status" value="1"/>
</dbReference>
<evidence type="ECO:0000313" key="7">
    <source>
        <dbReference type="EMBL" id="VEG28534.1"/>
    </source>
</evidence>
<dbReference type="Pfam" id="PF00877">
    <property type="entry name" value="NLPC_P60"/>
    <property type="match status" value="1"/>
</dbReference>
<dbReference type="EMBL" id="LR134350">
    <property type="protein sequence ID" value="VEG28534.1"/>
    <property type="molecule type" value="Genomic_DNA"/>
</dbReference>
<keyword evidence="4" id="KW-0788">Thiol protease</keyword>
<dbReference type="InterPro" id="IPR000064">
    <property type="entry name" value="NLP_P60_dom"/>
</dbReference>
<evidence type="ECO:0000256" key="1">
    <source>
        <dbReference type="ARBA" id="ARBA00007074"/>
    </source>
</evidence>
<sequence>MATPTLQFRNNDAASLTGDKFSHVVVKTRTEQTLQHAGATVRSAVHVTGTAVKATGKVTGAAVHVTGKVAHAGLKVGGKATMAGVAAGSAFHGDLAAGDTMAAASGKTVARAEAAVAGKAAKSIASMPMKTVRVGARNIGNRAGLEVERSIRASVGVGQRNVKVGLTGRVRKVRFGTSKGAQKAAAKAVTTGLTKPVGVVARMANVAVRVASRVLGKIVAVLAVKVATVLLVILAICAIVALVLAIIASFIPSWLAGNEEDKQRTLTSVVVPEEYREVVTRAGSICPLVTPQVIAAQVGAESSWNPNATSPVGAQGIAQFMPGTWATSGKDGDGDGKADVFNPVDAIWSQGNYMCSLASQIQGYIDSGSVSGDPLELTLAAYNAGPGAVLRYGGIPPYTETMNYVSKITASASAAMLEPPSGSRAEIVLATARSKIGIPYVWGGTSDSGYDCSGLVMTSYAAAGVQLPRLAEDQCAAGTRVSQSEAQPGDLVCWPGHVALWAGNGMIIEAPRTGLDVRETKVYSMRGGPWYVRIK</sequence>
<dbReference type="InterPro" id="IPR038765">
    <property type="entry name" value="Papain-like_cys_pep_sf"/>
</dbReference>
<evidence type="ECO:0000256" key="3">
    <source>
        <dbReference type="ARBA" id="ARBA00022801"/>
    </source>
</evidence>
<keyword evidence="3 7" id="KW-0378">Hydrolase</keyword>
<dbReference type="RefSeq" id="WP_126382642.1">
    <property type="nucleotide sequence ID" value="NZ_LR134350.1"/>
</dbReference>